<feature type="domain" description="FAD-dependent oxidoreductase 2 FAD-binding" evidence="5">
    <location>
        <begin position="4"/>
        <end position="438"/>
    </location>
</feature>
<dbReference type="Gene3D" id="3.90.700.10">
    <property type="entry name" value="Succinate dehydrogenase/fumarate reductase flavoprotein, catalytic domain"/>
    <property type="match status" value="1"/>
</dbReference>
<keyword evidence="7" id="KW-1185">Reference proteome</keyword>
<dbReference type="Pfam" id="PF00890">
    <property type="entry name" value="FAD_binding_2"/>
    <property type="match status" value="1"/>
</dbReference>
<evidence type="ECO:0000256" key="2">
    <source>
        <dbReference type="ARBA" id="ARBA00022630"/>
    </source>
</evidence>
<evidence type="ECO:0000256" key="1">
    <source>
        <dbReference type="ARBA" id="ARBA00001974"/>
    </source>
</evidence>
<dbReference type="EMBL" id="JBHRSU010000035">
    <property type="protein sequence ID" value="MFC3101721.1"/>
    <property type="molecule type" value="Genomic_DNA"/>
</dbReference>
<evidence type="ECO:0000256" key="3">
    <source>
        <dbReference type="ARBA" id="ARBA00022827"/>
    </source>
</evidence>
<protein>
    <submittedName>
        <fullName evidence="6">FAD-dependent oxidoreductase</fullName>
    </submittedName>
</protein>
<dbReference type="SUPFAM" id="SSF56425">
    <property type="entry name" value="Succinate dehydrogenase/fumarate reductase flavoprotein, catalytic domain"/>
    <property type="match status" value="1"/>
</dbReference>
<dbReference type="SUPFAM" id="SSF51905">
    <property type="entry name" value="FAD/NAD(P)-binding domain"/>
    <property type="match status" value="1"/>
</dbReference>
<evidence type="ECO:0000256" key="4">
    <source>
        <dbReference type="ARBA" id="ARBA00023002"/>
    </source>
</evidence>
<comment type="cofactor">
    <cofactor evidence="1">
        <name>FAD</name>
        <dbReference type="ChEBI" id="CHEBI:57692"/>
    </cofactor>
</comment>
<dbReference type="RefSeq" id="WP_336918845.1">
    <property type="nucleotide sequence ID" value="NZ_JBANRN010000006.1"/>
</dbReference>
<dbReference type="InterPro" id="IPR027477">
    <property type="entry name" value="Succ_DH/fumarate_Rdtase_cat_sf"/>
</dbReference>
<dbReference type="InterPro" id="IPR003953">
    <property type="entry name" value="FAD-dep_OxRdtase_2_FAD-bd"/>
</dbReference>
<dbReference type="PANTHER" id="PTHR43400">
    <property type="entry name" value="FUMARATE REDUCTASE"/>
    <property type="match status" value="1"/>
</dbReference>
<accession>A0ABV7EIH8</accession>
<dbReference type="Gene3D" id="3.50.50.60">
    <property type="entry name" value="FAD/NAD(P)-binding domain"/>
    <property type="match status" value="1"/>
</dbReference>
<dbReference type="PANTHER" id="PTHR43400:SF7">
    <property type="entry name" value="FAD-DEPENDENT OXIDOREDUCTASE 2 FAD BINDING DOMAIN-CONTAINING PROTEIN"/>
    <property type="match status" value="1"/>
</dbReference>
<evidence type="ECO:0000313" key="6">
    <source>
        <dbReference type="EMBL" id="MFC3101721.1"/>
    </source>
</evidence>
<reference evidence="7" key="1">
    <citation type="journal article" date="2019" name="Int. J. Syst. Evol. Microbiol.">
        <title>The Global Catalogue of Microorganisms (GCM) 10K type strain sequencing project: providing services to taxonomists for standard genome sequencing and annotation.</title>
        <authorList>
            <consortium name="The Broad Institute Genomics Platform"/>
            <consortium name="The Broad Institute Genome Sequencing Center for Infectious Disease"/>
            <person name="Wu L."/>
            <person name="Ma J."/>
        </authorList>
    </citation>
    <scope>NUCLEOTIDE SEQUENCE [LARGE SCALE GENOMIC DNA]</scope>
    <source>
        <strain evidence="7">KCTC 52606</strain>
    </source>
</reference>
<comment type="caution">
    <text evidence="6">The sequence shown here is derived from an EMBL/GenBank/DDBJ whole genome shotgun (WGS) entry which is preliminary data.</text>
</comment>
<evidence type="ECO:0000313" key="7">
    <source>
        <dbReference type="Proteomes" id="UP001595378"/>
    </source>
</evidence>
<gene>
    <name evidence="6" type="ORF">ACFODK_12555</name>
</gene>
<proteinExistence type="predicted"/>
<keyword evidence="4" id="KW-0560">Oxidoreductase</keyword>
<dbReference type="InterPro" id="IPR036188">
    <property type="entry name" value="FAD/NAD-bd_sf"/>
</dbReference>
<dbReference type="Proteomes" id="UP001595378">
    <property type="component" value="Unassembled WGS sequence"/>
</dbReference>
<keyword evidence="3" id="KW-0274">FAD</keyword>
<keyword evidence="2" id="KW-0285">Flavoprotein</keyword>
<dbReference type="InterPro" id="IPR050315">
    <property type="entry name" value="FAD-oxidoreductase_2"/>
</dbReference>
<sequence length="459" mass="49387">MDYDLVVIGCGAGGLSAAVAYAEEAGPDARIAVLERAPREGRGGATRWTSSWFRITADRQLDPAFLETMERVSKGKADLEYCRTLAAETPRTFDFLDRHKVPWVYFEQPFANRNTGGGLAMPVPGGVAIVDTLAAVIDALPHAAIHYETEATALSTAPDGRVNGVQVRGPEGEALLSARAVVIACGGFEGASDMLAEHLGPRGAQLPVIAPTLVNNRGDGIRLTQPLGGDVAGQFDMFHGEPVDTRSSKPDAVIYGYPFGILVNRHAKRFFDEGQDSFDATFERLGYEIWANQDQQAWFIGEKAIFDWPHVADIMLTDQPPVEAETVEELAAIFGLDPQALAQTVAEYNAAIQPGESDRRIRDGKCTKGIEPPKSNWATPIANGPFIGYPLTTAITFTFGGIRSDARARVLRRDGSAIPGLYAAGEVTGLYYGEYPAGTSVLRALTFGRIAAREAAAER</sequence>
<dbReference type="PRINTS" id="PR00368">
    <property type="entry name" value="FADPNR"/>
</dbReference>
<evidence type="ECO:0000259" key="5">
    <source>
        <dbReference type="Pfam" id="PF00890"/>
    </source>
</evidence>
<name>A0ABV7EIH8_9SPHN</name>
<organism evidence="6 7">
    <name type="scientific">Alteraurantiacibacter lauratis</name>
    <dbReference type="NCBI Taxonomy" id="2054627"/>
    <lineage>
        <taxon>Bacteria</taxon>
        <taxon>Pseudomonadati</taxon>
        <taxon>Pseudomonadota</taxon>
        <taxon>Alphaproteobacteria</taxon>
        <taxon>Sphingomonadales</taxon>
        <taxon>Erythrobacteraceae</taxon>
        <taxon>Alteraurantiacibacter</taxon>
    </lineage>
</organism>